<feature type="transmembrane region" description="Helical" evidence="5">
    <location>
        <begin position="137"/>
        <end position="158"/>
    </location>
</feature>
<organism evidence="6 8">
    <name type="scientific">Corynebacterium glucuronolyticum</name>
    <dbReference type="NCBI Taxonomy" id="39791"/>
    <lineage>
        <taxon>Bacteria</taxon>
        <taxon>Bacillati</taxon>
        <taxon>Actinomycetota</taxon>
        <taxon>Actinomycetes</taxon>
        <taxon>Mycobacteriales</taxon>
        <taxon>Corynebacteriaceae</taxon>
        <taxon>Corynebacterium</taxon>
    </lineage>
</organism>
<dbReference type="PANTHER" id="PTHR31851">
    <property type="entry name" value="FE(2+)/MN(2+) TRANSPORTER PCL1"/>
    <property type="match status" value="1"/>
</dbReference>
<dbReference type="OrthoDB" id="9789677at2"/>
<keyword evidence="2 5" id="KW-0812">Transmembrane</keyword>
<keyword evidence="3 5" id="KW-1133">Transmembrane helix</keyword>
<accession>A0A7T4JW38</accession>
<dbReference type="InterPro" id="IPR008217">
    <property type="entry name" value="Ccc1_fam"/>
</dbReference>
<dbReference type="Proteomes" id="UP000617681">
    <property type="component" value="Chromosome"/>
</dbReference>
<dbReference type="InterPro" id="IPR039376">
    <property type="entry name" value="Ferritin_CCC1_N"/>
</dbReference>
<dbReference type="GO" id="GO:0030026">
    <property type="term" value="P:intracellular manganese ion homeostasis"/>
    <property type="evidence" value="ECO:0007669"/>
    <property type="project" value="InterPro"/>
</dbReference>
<feature type="transmembrane region" description="Helical" evidence="5">
    <location>
        <begin position="276"/>
        <end position="298"/>
    </location>
</feature>
<dbReference type="SUPFAM" id="SSF47240">
    <property type="entry name" value="Ferritin-like"/>
    <property type="match status" value="1"/>
</dbReference>
<evidence type="ECO:0000313" key="6">
    <source>
        <dbReference type="EMBL" id="QQB47521.1"/>
    </source>
</evidence>
<name>A0A7T4JW38_9CORY</name>
<reference evidence="6 8" key="1">
    <citation type="submission" date="2020-12" db="EMBL/GenBank/DDBJ databases">
        <title>FDA dAtabase for Regulatory Grade micrObial Sequences (FDA-ARGOS): Supporting development and validation of Infectious Disease Dx tests.</title>
        <authorList>
            <person name="Sproer C."/>
            <person name="Gronow S."/>
            <person name="Severitt S."/>
            <person name="Schroder I."/>
            <person name="Tallon L."/>
            <person name="Sadzewicz L."/>
            <person name="Zhao X."/>
            <person name="Boylan J."/>
            <person name="Ott S."/>
            <person name="Bowen H."/>
            <person name="Vavikolanu K."/>
            <person name="Mehta A."/>
            <person name="Aluvathingal J."/>
            <person name="Nadendla S."/>
            <person name="Lowell S."/>
            <person name="Myers T."/>
            <person name="Yan Y."/>
            <person name="Sichtig H."/>
        </authorList>
    </citation>
    <scope>NUCLEOTIDE SEQUENCE [LARGE SCALE GENOMIC DNA]</scope>
    <source>
        <strain evidence="6 8">FDAARGOS_1053</strain>
        <strain evidence="7">FDAARGOS_1191</strain>
    </source>
</reference>
<evidence type="ECO:0000256" key="2">
    <source>
        <dbReference type="ARBA" id="ARBA00022692"/>
    </source>
</evidence>
<dbReference type="GO" id="GO:0005384">
    <property type="term" value="F:manganese ion transmembrane transporter activity"/>
    <property type="evidence" value="ECO:0007669"/>
    <property type="project" value="InterPro"/>
</dbReference>
<gene>
    <name evidence="6" type="ORF">I6I10_06505</name>
    <name evidence="7" type="ORF">I6J21_08975</name>
</gene>
<proteinExistence type="predicted"/>
<sequence>MPSARQIRRWRKYLANERAEARTYRALADKAAGEEQEILRSVAEAETRHERYWEDMLGPYANKTVQPSLETRIVGFLARRFGSVFTLALLQAAEQRRPYEDDADATERLSADEKIHAEVVRGLAATGREKLSGNFRAAVFGANDGLVSNLALVIGMVGSGVSNSVILLTGVSGLLAGALSMAAGEFVSVSSQKELLDASTLDSSTASSALPALDLDENELALVFRARGMEAGEATRYAHEAIEKSKALPRGAEADVFSGVGGLFEARNSEVVGSGAAAAAASFCFFALGALVPILAFLFPLSTVVATCVSLVLVGGVLMITGGFVGVMSGASPMKRALRQLALGIGAAGITYVLGLAFSYVL</sequence>
<evidence type="ECO:0000256" key="1">
    <source>
        <dbReference type="ARBA" id="ARBA00004127"/>
    </source>
</evidence>
<evidence type="ECO:0000313" key="7">
    <source>
        <dbReference type="EMBL" id="QRP69925.1"/>
    </source>
</evidence>
<dbReference type="CDD" id="cd01044">
    <property type="entry name" value="Ferritin_CCC1_N"/>
    <property type="match status" value="1"/>
</dbReference>
<evidence type="ECO:0000256" key="4">
    <source>
        <dbReference type="ARBA" id="ARBA00023136"/>
    </source>
</evidence>
<dbReference type="GO" id="GO:0012505">
    <property type="term" value="C:endomembrane system"/>
    <property type="evidence" value="ECO:0007669"/>
    <property type="project" value="UniProtKB-SubCell"/>
</dbReference>
<dbReference type="EMBL" id="CP066007">
    <property type="protein sequence ID" value="QQB47521.1"/>
    <property type="molecule type" value="Genomic_DNA"/>
</dbReference>
<evidence type="ECO:0000313" key="8">
    <source>
        <dbReference type="Proteomes" id="UP000596145"/>
    </source>
</evidence>
<dbReference type="GeneID" id="92760610"/>
<dbReference type="EMBL" id="CP069534">
    <property type="protein sequence ID" value="QRP69925.1"/>
    <property type="molecule type" value="Genomic_DNA"/>
</dbReference>
<comment type="subcellular location">
    <subcellularLocation>
        <location evidence="1">Endomembrane system</location>
        <topology evidence="1">Multi-pass membrane protein</topology>
    </subcellularLocation>
</comment>
<dbReference type="Pfam" id="PF01988">
    <property type="entry name" value="VIT1"/>
    <property type="match status" value="1"/>
</dbReference>
<feature type="transmembrane region" description="Helical" evidence="5">
    <location>
        <begin position="304"/>
        <end position="329"/>
    </location>
</feature>
<evidence type="ECO:0000256" key="3">
    <source>
        <dbReference type="ARBA" id="ARBA00022989"/>
    </source>
</evidence>
<dbReference type="InterPro" id="IPR009078">
    <property type="entry name" value="Ferritin-like_SF"/>
</dbReference>
<feature type="transmembrane region" description="Helical" evidence="5">
    <location>
        <begin position="341"/>
        <end position="361"/>
    </location>
</feature>
<protein>
    <submittedName>
        <fullName evidence="6">VIT1/CCC1 transporter family protein</fullName>
    </submittedName>
</protein>
<dbReference type="AlphaFoldDB" id="A0A7T4JW38"/>
<dbReference type="Proteomes" id="UP000596145">
    <property type="component" value="Chromosome"/>
</dbReference>
<evidence type="ECO:0000256" key="5">
    <source>
        <dbReference type="SAM" id="Phobius"/>
    </source>
</evidence>
<dbReference type="RefSeq" id="WP_005389297.1">
    <property type="nucleotide sequence ID" value="NZ_CP066007.1"/>
</dbReference>
<keyword evidence="4 5" id="KW-0472">Membrane</keyword>